<comment type="caution">
    <text evidence="1">The sequence shown here is derived from an EMBL/GenBank/DDBJ whole genome shotgun (WGS) entry which is preliminary data.</text>
</comment>
<gene>
    <name evidence="1" type="ORF">BV898_00013</name>
</gene>
<accession>A0A1W0XEG3</accession>
<dbReference type="AlphaFoldDB" id="A0A1W0XEG3"/>
<proteinExistence type="predicted"/>
<evidence type="ECO:0000313" key="2">
    <source>
        <dbReference type="Proteomes" id="UP000192578"/>
    </source>
</evidence>
<sequence length="349" mass="38824">MVPPPPHHRKVKLPPHQFSKILAATHHTFYVFLLADGSIDCFDCGRLSKGEGNLKKHLDSPSLSAALALRQANQTVHRIPKDARYTAAEDFIVILADCCSDVDAAWRRLLLLWCFQPTSFQAVRAYLMNDDETQVLLKLDFWNAFNTIHRDKLLTAVRPHIPQYYAFVWQMYRKLAELFFGDFRLHSASGVQQGDSPLDPLFCLVSKTMQSPLNAWYLEDSTLGSPAGTVMHDFETGRKIGLNLSKCECFVFGGCVADQEEATAVIQTTQPDITFPNHVELSLLGASLLSDGVLFAIGTKTTRLSVMSSGLNIFSGTPIPLPSQKSRRCPKVLYLLQCAPTKLGNFGYG</sequence>
<name>A0A1W0XEG3_HYPEX</name>
<evidence type="ECO:0000313" key="1">
    <source>
        <dbReference type="EMBL" id="OQV25864.1"/>
    </source>
</evidence>
<evidence type="ECO:0008006" key="3">
    <source>
        <dbReference type="Google" id="ProtNLM"/>
    </source>
</evidence>
<protein>
    <recommendedName>
        <fullName evidence="3">Reverse transcriptase domain-containing protein</fullName>
    </recommendedName>
</protein>
<organism evidence="1 2">
    <name type="scientific">Hypsibius exemplaris</name>
    <name type="common">Freshwater tardigrade</name>
    <dbReference type="NCBI Taxonomy" id="2072580"/>
    <lineage>
        <taxon>Eukaryota</taxon>
        <taxon>Metazoa</taxon>
        <taxon>Ecdysozoa</taxon>
        <taxon>Tardigrada</taxon>
        <taxon>Eutardigrada</taxon>
        <taxon>Parachela</taxon>
        <taxon>Hypsibioidea</taxon>
        <taxon>Hypsibiidae</taxon>
        <taxon>Hypsibius</taxon>
    </lineage>
</organism>
<dbReference type="OrthoDB" id="7433202at2759"/>
<keyword evidence="2" id="KW-1185">Reference proteome</keyword>
<reference evidence="2" key="1">
    <citation type="submission" date="2017-01" db="EMBL/GenBank/DDBJ databases">
        <title>Comparative genomics of anhydrobiosis in the tardigrade Hypsibius dujardini.</title>
        <authorList>
            <person name="Yoshida Y."/>
            <person name="Koutsovoulos G."/>
            <person name="Laetsch D."/>
            <person name="Stevens L."/>
            <person name="Kumar S."/>
            <person name="Horikawa D."/>
            <person name="Ishino K."/>
            <person name="Komine S."/>
            <person name="Tomita M."/>
            <person name="Blaxter M."/>
            <person name="Arakawa K."/>
        </authorList>
    </citation>
    <scope>NUCLEOTIDE SEQUENCE [LARGE SCALE GENOMIC DNA]</scope>
    <source>
        <strain evidence="2">Z151</strain>
    </source>
</reference>
<dbReference type="EMBL" id="MTYJ01000001">
    <property type="protein sequence ID" value="OQV25864.1"/>
    <property type="molecule type" value="Genomic_DNA"/>
</dbReference>
<dbReference type="Proteomes" id="UP000192578">
    <property type="component" value="Unassembled WGS sequence"/>
</dbReference>